<sequence>MKKSELKSVKKGLTKLVRIDHKTQIEVSVDIRDEVAIKKYHKNYGKTVRGFAEV</sequence>
<name>X1CNP7_9ZZZZ</name>
<protein>
    <submittedName>
        <fullName evidence="1">Uncharacterized protein</fullName>
    </submittedName>
</protein>
<accession>X1CNP7</accession>
<comment type="caution">
    <text evidence="1">The sequence shown here is derived from an EMBL/GenBank/DDBJ whole genome shotgun (WGS) entry which is preliminary data.</text>
</comment>
<dbReference type="EMBL" id="BART01015543">
    <property type="protein sequence ID" value="GAG85876.1"/>
    <property type="molecule type" value="Genomic_DNA"/>
</dbReference>
<dbReference type="AlphaFoldDB" id="X1CNP7"/>
<proteinExistence type="predicted"/>
<gene>
    <name evidence="1" type="ORF">S01H4_30162</name>
</gene>
<organism evidence="1">
    <name type="scientific">marine sediment metagenome</name>
    <dbReference type="NCBI Taxonomy" id="412755"/>
    <lineage>
        <taxon>unclassified sequences</taxon>
        <taxon>metagenomes</taxon>
        <taxon>ecological metagenomes</taxon>
    </lineage>
</organism>
<evidence type="ECO:0000313" key="1">
    <source>
        <dbReference type="EMBL" id="GAG85876.1"/>
    </source>
</evidence>
<reference evidence="1" key="1">
    <citation type="journal article" date="2014" name="Front. Microbiol.">
        <title>High frequency of phylogenetically diverse reductive dehalogenase-homologous genes in deep subseafloor sedimentary metagenomes.</title>
        <authorList>
            <person name="Kawai M."/>
            <person name="Futagami T."/>
            <person name="Toyoda A."/>
            <person name="Takaki Y."/>
            <person name="Nishi S."/>
            <person name="Hori S."/>
            <person name="Arai W."/>
            <person name="Tsubouchi T."/>
            <person name="Morono Y."/>
            <person name="Uchiyama I."/>
            <person name="Ito T."/>
            <person name="Fujiyama A."/>
            <person name="Inagaki F."/>
            <person name="Takami H."/>
        </authorList>
    </citation>
    <scope>NUCLEOTIDE SEQUENCE</scope>
    <source>
        <strain evidence="1">Expedition CK06-06</strain>
    </source>
</reference>